<evidence type="ECO:0008006" key="7">
    <source>
        <dbReference type="Google" id="ProtNLM"/>
    </source>
</evidence>
<evidence type="ECO:0000313" key="5">
    <source>
        <dbReference type="EMBL" id="KAJ4345186.1"/>
    </source>
</evidence>
<dbReference type="InterPro" id="IPR036770">
    <property type="entry name" value="Ankyrin_rpt-contain_sf"/>
</dbReference>
<evidence type="ECO:0000256" key="4">
    <source>
        <dbReference type="SAM" id="MobiDB-lite"/>
    </source>
</evidence>
<gene>
    <name evidence="5" type="ORF">N0V89_011315</name>
</gene>
<dbReference type="OrthoDB" id="7464126at2759"/>
<feature type="repeat" description="ANK" evidence="3">
    <location>
        <begin position="1"/>
        <end position="31"/>
    </location>
</feature>
<accession>A0A9W8X9T7</accession>
<organism evidence="5 6">
    <name type="scientific">Didymosphaeria variabile</name>
    <dbReference type="NCBI Taxonomy" id="1932322"/>
    <lineage>
        <taxon>Eukaryota</taxon>
        <taxon>Fungi</taxon>
        <taxon>Dikarya</taxon>
        <taxon>Ascomycota</taxon>
        <taxon>Pezizomycotina</taxon>
        <taxon>Dothideomycetes</taxon>
        <taxon>Pleosporomycetidae</taxon>
        <taxon>Pleosporales</taxon>
        <taxon>Massarineae</taxon>
        <taxon>Didymosphaeriaceae</taxon>
        <taxon>Didymosphaeria</taxon>
    </lineage>
</organism>
<dbReference type="Gene3D" id="1.25.40.20">
    <property type="entry name" value="Ankyrin repeat-containing domain"/>
    <property type="match status" value="3"/>
</dbReference>
<dbReference type="SMART" id="SM00248">
    <property type="entry name" value="ANK"/>
    <property type="match status" value="7"/>
</dbReference>
<dbReference type="SUPFAM" id="SSF48403">
    <property type="entry name" value="Ankyrin repeat"/>
    <property type="match status" value="2"/>
</dbReference>
<feature type="compositionally biased region" description="Low complexity" evidence="4">
    <location>
        <begin position="100"/>
        <end position="110"/>
    </location>
</feature>
<dbReference type="EMBL" id="JAPEUX010000009">
    <property type="protein sequence ID" value="KAJ4345186.1"/>
    <property type="molecule type" value="Genomic_DNA"/>
</dbReference>
<name>A0A9W8X9T7_9PLEO</name>
<dbReference type="InterPro" id="IPR002110">
    <property type="entry name" value="Ankyrin_rpt"/>
</dbReference>
<evidence type="ECO:0000313" key="6">
    <source>
        <dbReference type="Proteomes" id="UP001140513"/>
    </source>
</evidence>
<sequence length="685" mass="74736">MATLQAACFRGHKATVEFLLDRGADMYQKGDHGDALQAATTAGHVGVASYLLERGYVAIGALPGVARGDEETSQRPARGRRLQFQQPVDDEGPIKKYATSSTDNSSSEDGSQSDEGVEGETGVSQTLDIPQGHFQLAAYLGNLPILRQRLLQLVPGLGASVEVALCIKAAASSGQLNALKLLTLEGLKYIEFVQFDIVSILCMIIQSSQFEAFVFVLGWYFELSDVEQFDWYKVLNTAAGTTEPKFMVSLMKSIPDTSHLDALLAALPIAVQDEATGVATLLWNVLGQCPLSLVDLERPYAIQRVLFLQPYIDTSSDVGRKRAEHQLQTLIIISLEQSDRTLRHELLEIAVRAGFDAGFFFVVLMQACQRGLGSFIDTLAYLQKSLVVRQAHVHKLLSMAIFSGHTKIVRAIIEEVPEETSFDDLSLYISDSLVSAVSRGHHKIIKCLLSIDKYRSSILELGGGSLLGRMLAGAAEAGHLRLVRLCYEEGADINMHIPSVHPVTSSKEYARALLRGKQKRPVELDPQEALHYRDSQPSGLRIPARGFVEAVPEGATITPLQAALRGYNRLRKVAEGPRVPYRHLAGLINAEEQRNLIVSELLQQGADPNDHGSDSRLPLQLAATYAGDDVIQLLLEKDATVDGFEGGENASLIALAAARQDEVAFRVIARLATARSHISGGTRKR</sequence>
<keyword evidence="6" id="KW-1185">Reference proteome</keyword>
<evidence type="ECO:0000256" key="3">
    <source>
        <dbReference type="PROSITE-ProRule" id="PRU00023"/>
    </source>
</evidence>
<keyword evidence="1" id="KW-0677">Repeat</keyword>
<feature type="region of interest" description="Disordered" evidence="4">
    <location>
        <begin position="67"/>
        <end position="122"/>
    </location>
</feature>
<dbReference type="Proteomes" id="UP001140513">
    <property type="component" value="Unassembled WGS sequence"/>
</dbReference>
<dbReference type="PANTHER" id="PTHR24198:SF165">
    <property type="entry name" value="ANKYRIN REPEAT-CONTAINING PROTEIN-RELATED"/>
    <property type="match status" value="1"/>
</dbReference>
<dbReference type="PROSITE" id="PS50088">
    <property type="entry name" value="ANK_REPEAT"/>
    <property type="match status" value="1"/>
</dbReference>
<dbReference type="RefSeq" id="XP_056065350.1">
    <property type="nucleotide sequence ID" value="XM_056220047.1"/>
</dbReference>
<reference evidence="5" key="1">
    <citation type="submission" date="2022-10" db="EMBL/GenBank/DDBJ databases">
        <title>Tapping the CABI collections for fungal endophytes: first genome assemblies for Collariella, Neodidymelliopsis, Ascochyta clinopodiicola, Didymella pomorum, Didymosphaeria variabile, Neocosmospora piperis and Neocucurbitaria cava.</title>
        <authorList>
            <person name="Hill R."/>
        </authorList>
    </citation>
    <scope>NUCLEOTIDE SEQUENCE</scope>
    <source>
        <strain evidence="5">IMI 356815</strain>
    </source>
</reference>
<comment type="caution">
    <text evidence="5">The sequence shown here is derived from an EMBL/GenBank/DDBJ whole genome shotgun (WGS) entry which is preliminary data.</text>
</comment>
<evidence type="ECO:0000256" key="1">
    <source>
        <dbReference type="ARBA" id="ARBA00022737"/>
    </source>
</evidence>
<dbReference type="PANTHER" id="PTHR24198">
    <property type="entry name" value="ANKYRIN REPEAT AND PROTEIN KINASE DOMAIN-CONTAINING PROTEIN"/>
    <property type="match status" value="1"/>
</dbReference>
<dbReference type="GeneID" id="80914845"/>
<dbReference type="AlphaFoldDB" id="A0A9W8X9T7"/>
<protein>
    <recommendedName>
        <fullName evidence="7">Ankyrin</fullName>
    </recommendedName>
</protein>
<evidence type="ECO:0000256" key="2">
    <source>
        <dbReference type="ARBA" id="ARBA00023043"/>
    </source>
</evidence>
<proteinExistence type="predicted"/>
<keyword evidence="2 3" id="KW-0040">ANK repeat</keyword>